<dbReference type="InterPro" id="IPR011050">
    <property type="entry name" value="Pectin_lyase_fold/virulence"/>
</dbReference>
<keyword evidence="2" id="KW-1185">Reference proteome</keyword>
<evidence type="ECO:0000313" key="1">
    <source>
        <dbReference type="EMBL" id="MCC4211252.1"/>
    </source>
</evidence>
<dbReference type="EMBL" id="JAJGMW010000001">
    <property type="protein sequence ID" value="MCC4211252.1"/>
    <property type="molecule type" value="Genomic_DNA"/>
</dbReference>
<protein>
    <recommendedName>
        <fullName evidence="3">Lipoprotein</fullName>
    </recommendedName>
</protein>
<sequence length="377" mass="41160">MDYFKSITLVFCLLVLYSCDKDDTALYSKETSDDSLVSNLILTPQSPNQLINNYTGNANFDSNTGILTFTSSGKINFPNRSQGQETRWFVPPSVSKIIIKKQTRVEGQFDVATGTNVIIQGENKFSSKVFGTNLQAYSGTGGLIPVSAGEFSAFLSSGNGTNLIIDNLTSINPKGWHSRANYATGARLTLKNSRFIDDRGGFGNHSDGVHNADLVENCYFETGDDIICDYSDAPTIVRNCEINLVQNAMPIQYGYNGPTSGNNTLTIENLLITGDVGRNGASLIQCLNRNNNSQTATKTINIDGLYFRPSNNNSKGFIVNCDDNITLQGTWKNVNINVADYFNSSLDSKSGQAISFISICNTTNKYKNYNCGNPPMP</sequence>
<organism evidence="1 2">
    <name type="scientific">Leeuwenhoekiella parthenopeia</name>
    <dbReference type="NCBI Taxonomy" id="2890320"/>
    <lineage>
        <taxon>Bacteria</taxon>
        <taxon>Pseudomonadati</taxon>
        <taxon>Bacteroidota</taxon>
        <taxon>Flavobacteriia</taxon>
        <taxon>Flavobacteriales</taxon>
        <taxon>Flavobacteriaceae</taxon>
        <taxon>Leeuwenhoekiella</taxon>
    </lineage>
</organism>
<dbReference type="RefSeq" id="WP_228228376.1">
    <property type="nucleotide sequence ID" value="NZ_JAJGMW010000001.1"/>
</dbReference>
<reference evidence="1 2" key="1">
    <citation type="submission" date="2021-11" db="EMBL/GenBank/DDBJ databases">
        <title>Seasonal and diel survey of microbial diversity of the Tyrrhenian coast.</title>
        <authorList>
            <person name="Gattoni G."/>
            <person name="Corral P."/>
        </authorList>
    </citation>
    <scope>NUCLEOTIDE SEQUENCE [LARGE SCALE GENOMIC DNA]</scope>
    <source>
        <strain evidence="1 2">Mr9</strain>
    </source>
</reference>
<proteinExistence type="predicted"/>
<evidence type="ECO:0000313" key="2">
    <source>
        <dbReference type="Proteomes" id="UP001197770"/>
    </source>
</evidence>
<dbReference type="Proteomes" id="UP001197770">
    <property type="component" value="Unassembled WGS sequence"/>
</dbReference>
<gene>
    <name evidence="1" type="ORF">LLW17_00855</name>
</gene>
<name>A0ABS8GPP2_9FLAO</name>
<comment type="caution">
    <text evidence="1">The sequence shown here is derived from an EMBL/GenBank/DDBJ whole genome shotgun (WGS) entry which is preliminary data.</text>
</comment>
<dbReference type="PROSITE" id="PS51257">
    <property type="entry name" value="PROKAR_LIPOPROTEIN"/>
    <property type="match status" value="1"/>
</dbReference>
<evidence type="ECO:0008006" key="3">
    <source>
        <dbReference type="Google" id="ProtNLM"/>
    </source>
</evidence>
<dbReference type="SUPFAM" id="SSF51126">
    <property type="entry name" value="Pectin lyase-like"/>
    <property type="match status" value="1"/>
</dbReference>
<accession>A0ABS8GPP2</accession>